<comment type="caution">
    <text evidence="1">The sequence shown here is derived from an EMBL/GenBank/DDBJ whole genome shotgun (WGS) entry which is preliminary data.</text>
</comment>
<dbReference type="Pfam" id="PF19534">
    <property type="entry name" value="DUF6059"/>
    <property type="match status" value="1"/>
</dbReference>
<proteinExistence type="predicted"/>
<dbReference type="EMBL" id="RZYA01000029">
    <property type="protein sequence ID" value="RVU16033.1"/>
    <property type="molecule type" value="Genomic_DNA"/>
</dbReference>
<gene>
    <name evidence="1" type="ORF">EOT10_37230</name>
</gene>
<accession>A0A437P1A1</accession>
<keyword evidence="2" id="KW-1185">Reference proteome</keyword>
<dbReference type="OrthoDB" id="3402695at2"/>
<dbReference type="InterPro" id="IPR045701">
    <property type="entry name" value="DUF6059"/>
</dbReference>
<organism evidence="1 2">
    <name type="scientific">Streptomyces antnestii</name>
    <dbReference type="NCBI Taxonomy" id="2494256"/>
    <lineage>
        <taxon>Bacteria</taxon>
        <taxon>Bacillati</taxon>
        <taxon>Actinomycetota</taxon>
        <taxon>Actinomycetes</taxon>
        <taxon>Kitasatosporales</taxon>
        <taxon>Streptomycetaceae</taxon>
        <taxon>Streptomyces</taxon>
    </lineage>
</organism>
<sequence>MRIVNKVLREIYHSLTAAGWIWLGMSTLGPPPVRPEPSLHEPPQGHPERLRPDIALTTTELALQKQLMAPIGDQW</sequence>
<name>A0A437P1A1_9ACTN</name>
<dbReference type="AlphaFoldDB" id="A0A437P1A1"/>
<dbReference type="Proteomes" id="UP000283128">
    <property type="component" value="Unassembled WGS sequence"/>
</dbReference>
<protein>
    <submittedName>
        <fullName evidence="1">Uncharacterized protein</fullName>
    </submittedName>
</protein>
<evidence type="ECO:0000313" key="2">
    <source>
        <dbReference type="Proteomes" id="UP000283128"/>
    </source>
</evidence>
<reference evidence="1 2" key="1">
    <citation type="submission" date="2019-01" db="EMBL/GenBank/DDBJ databases">
        <title>Genome sequences of Streptomyces and Rhizobium isolates collected from root and soil.</title>
        <authorList>
            <person name="Chhettri S."/>
            <person name="Sevigny J.L."/>
            <person name="Sen A."/>
            <person name="Ennis N."/>
            <person name="Tisa L."/>
        </authorList>
    </citation>
    <scope>NUCLEOTIDE SEQUENCE [LARGE SCALE GENOMIC DNA]</scope>
    <source>
        <strain evidence="1 2">San01</strain>
    </source>
</reference>
<evidence type="ECO:0000313" key="1">
    <source>
        <dbReference type="EMBL" id="RVU16033.1"/>
    </source>
</evidence>